<dbReference type="SMART" id="SM00387">
    <property type="entry name" value="HATPase_c"/>
    <property type="match status" value="1"/>
</dbReference>
<dbReference type="EMBL" id="FTNI01000061">
    <property type="protein sequence ID" value="SIS25159.1"/>
    <property type="molecule type" value="Genomic_DNA"/>
</dbReference>
<evidence type="ECO:0000313" key="16">
    <source>
        <dbReference type="Proteomes" id="UP000186096"/>
    </source>
</evidence>
<evidence type="ECO:0000256" key="2">
    <source>
        <dbReference type="ARBA" id="ARBA00004370"/>
    </source>
</evidence>
<keyword evidence="11" id="KW-0902">Two-component regulatory system</keyword>
<evidence type="ECO:0000256" key="9">
    <source>
        <dbReference type="ARBA" id="ARBA00022840"/>
    </source>
</evidence>
<dbReference type="Pfam" id="PF08376">
    <property type="entry name" value="NIT"/>
    <property type="match status" value="1"/>
</dbReference>
<feature type="domain" description="HAMP" evidence="14">
    <location>
        <begin position="381"/>
        <end position="452"/>
    </location>
</feature>
<dbReference type="PANTHER" id="PTHR44936">
    <property type="entry name" value="SENSOR PROTEIN CREC"/>
    <property type="match status" value="1"/>
</dbReference>
<dbReference type="GO" id="GO:0005524">
    <property type="term" value="F:ATP binding"/>
    <property type="evidence" value="ECO:0007669"/>
    <property type="project" value="UniProtKB-KW"/>
</dbReference>
<dbReference type="InterPro" id="IPR003594">
    <property type="entry name" value="HATPase_dom"/>
</dbReference>
<evidence type="ECO:0000256" key="11">
    <source>
        <dbReference type="ARBA" id="ARBA00023012"/>
    </source>
</evidence>
<keyword evidence="10 13" id="KW-1133">Transmembrane helix</keyword>
<sequence>MRTATIESGRRAEPEPVAEPAGGASSADGGPSEAPATGNSIQLKNWRVRTRLVALIVLPTVVAVLLGGLRVAGSISSAAEYQRVREAVELVGNVGVLLHEVQLERDLSVKYVAGGRRDRDLLTTVRNQHEAVDAAVQQVRGRAGTSGDALGGLGREDLARALARLSDLTAFRKIVLESQLAPLRGIENYRLVTDDLLKLYDAAGQGVPDEGLYASIKALAALARAKEAVSEQRALLAVGLARQRLDPAELDAFTGAAAREQSELTAFTAVATTDERQLYNDTVTDQKVDRARFFIDRALYLVRAGQLIRNVGGRGTDADRWFDAISEQADLMRDVMTGLTKSIVTRSDELQSSDRNVAVVSVTMVVLVLLLVLLITAVMARSLVRPLRRLRSEALEVAGHRLPTLVQRLRESEGDAAGQARVQPIGVASADEIGEVARAFDEVHREAIRLAGDEARLRSNVNAMFVNLSRRTQTLVERQIALIDGLEQGEQDEQRLGDLFKLDHLATRMRRNSENLLVLAGQEPARRWSRPVEITDVIRASLSEVEGYERVTLNFPSDVSIAGQAVNDVIHLLAELVENALAFSARDTRVVVSGNRIDGGGVMISVTDSGIGMTSEEISQANWRLANPPVVDVSVSRRMGLFVVGRLAARNGIRVQLRPHDGGGLTAMVLLPESIMGYPAQQPESSYSGAFAPAWSPRQAEQGNAQQGIGGWGRQQLPASGIAAPSLHDPLTRIRGRSSGMDEAATGPLPAVTGPVPTAFGAMPATTGPVSISGPVHGAPVPPGGARPNGAQTGPQAEEYLPIFASVESAWFQRTPATDTGSGWQNDSPMDAGWQAAAAATEKPASDGTTTSGLPKRVPKANLVPGSADPAAMSAAPAPAQPLLSPDRARSRLASLQQGVRQGRAVARGELSEDEGYPTAKGDGA</sequence>
<dbReference type="InterPro" id="IPR003660">
    <property type="entry name" value="HAMP_dom"/>
</dbReference>
<evidence type="ECO:0000256" key="13">
    <source>
        <dbReference type="SAM" id="Phobius"/>
    </source>
</evidence>
<dbReference type="GO" id="GO:0016020">
    <property type="term" value="C:membrane"/>
    <property type="evidence" value="ECO:0007669"/>
    <property type="project" value="UniProtKB-SubCell"/>
</dbReference>
<evidence type="ECO:0000256" key="4">
    <source>
        <dbReference type="ARBA" id="ARBA00022553"/>
    </source>
</evidence>
<feature type="region of interest" description="Disordered" evidence="12">
    <location>
        <begin position="816"/>
        <end position="925"/>
    </location>
</feature>
<evidence type="ECO:0000256" key="5">
    <source>
        <dbReference type="ARBA" id="ARBA00022679"/>
    </source>
</evidence>
<comment type="catalytic activity">
    <reaction evidence="1">
        <text>ATP + protein L-histidine = ADP + protein N-phospho-L-histidine.</text>
        <dbReference type="EC" id="2.7.13.3"/>
    </reaction>
</comment>
<gene>
    <name evidence="15" type="ORF">SAMN05421833_1613</name>
</gene>
<dbReference type="STRING" id="58117.SAMN05421833_1613"/>
<keyword evidence="16" id="KW-1185">Reference proteome</keyword>
<evidence type="ECO:0000259" key="14">
    <source>
        <dbReference type="PROSITE" id="PS50885"/>
    </source>
</evidence>
<proteinExistence type="predicted"/>
<keyword evidence="7" id="KW-0547">Nucleotide-binding</keyword>
<feature type="region of interest" description="Disordered" evidence="12">
    <location>
        <begin position="722"/>
        <end position="750"/>
    </location>
</feature>
<dbReference type="EC" id="2.7.13.3" evidence="3"/>
<feature type="compositionally biased region" description="Low complexity" evidence="12">
    <location>
        <begin position="865"/>
        <end position="886"/>
    </location>
</feature>
<dbReference type="Pfam" id="PF02518">
    <property type="entry name" value="HATPase_c"/>
    <property type="match status" value="1"/>
</dbReference>
<feature type="transmembrane region" description="Helical" evidence="13">
    <location>
        <begin position="52"/>
        <end position="73"/>
    </location>
</feature>
<feature type="compositionally biased region" description="Low complexity" evidence="12">
    <location>
        <begin position="18"/>
        <end position="36"/>
    </location>
</feature>
<feature type="region of interest" description="Disordered" evidence="12">
    <location>
        <begin position="1"/>
        <end position="38"/>
    </location>
</feature>
<protein>
    <recommendedName>
        <fullName evidence="3">histidine kinase</fullName>
        <ecNumber evidence="3">2.7.13.3</ecNumber>
    </recommendedName>
</protein>
<feature type="transmembrane region" description="Helical" evidence="13">
    <location>
        <begin position="357"/>
        <end position="380"/>
    </location>
</feature>
<evidence type="ECO:0000256" key="7">
    <source>
        <dbReference type="ARBA" id="ARBA00022741"/>
    </source>
</evidence>
<dbReference type="CDD" id="cd06225">
    <property type="entry name" value="HAMP"/>
    <property type="match status" value="1"/>
</dbReference>
<keyword evidence="5" id="KW-0808">Transferase</keyword>
<dbReference type="GO" id="GO:0004673">
    <property type="term" value="F:protein histidine kinase activity"/>
    <property type="evidence" value="ECO:0007669"/>
    <property type="project" value="UniProtKB-EC"/>
</dbReference>
<feature type="compositionally biased region" description="Polar residues" evidence="12">
    <location>
        <begin position="816"/>
        <end position="828"/>
    </location>
</feature>
<evidence type="ECO:0000256" key="10">
    <source>
        <dbReference type="ARBA" id="ARBA00022989"/>
    </source>
</evidence>
<evidence type="ECO:0000313" key="15">
    <source>
        <dbReference type="EMBL" id="SIS25159.1"/>
    </source>
</evidence>
<keyword evidence="9" id="KW-0067">ATP-binding</keyword>
<dbReference type="Gene3D" id="6.10.340.10">
    <property type="match status" value="1"/>
</dbReference>
<accession>A0A1N7HJX1</accession>
<dbReference type="RefSeq" id="WP_239105344.1">
    <property type="nucleotide sequence ID" value="NZ_FTNI01000061.1"/>
</dbReference>
<dbReference type="SMART" id="SM00304">
    <property type="entry name" value="HAMP"/>
    <property type="match status" value="1"/>
</dbReference>
<dbReference type="SUPFAM" id="SSF55874">
    <property type="entry name" value="ATPase domain of HSP90 chaperone/DNA topoisomerase II/histidine kinase"/>
    <property type="match status" value="1"/>
</dbReference>
<evidence type="ECO:0000256" key="3">
    <source>
        <dbReference type="ARBA" id="ARBA00012438"/>
    </source>
</evidence>
<dbReference type="Gene3D" id="3.30.565.10">
    <property type="entry name" value="Histidine kinase-like ATPase, C-terminal domain"/>
    <property type="match status" value="1"/>
</dbReference>
<comment type="subcellular location">
    <subcellularLocation>
        <location evidence="2">Membrane</location>
    </subcellularLocation>
</comment>
<keyword evidence="13" id="KW-0472">Membrane</keyword>
<dbReference type="InterPro" id="IPR013587">
    <property type="entry name" value="Nitrate/nitrite_sensing"/>
</dbReference>
<reference evidence="16" key="1">
    <citation type="submission" date="2017-01" db="EMBL/GenBank/DDBJ databases">
        <authorList>
            <person name="Varghese N."/>
            <person name="Submissions S."/>
        </authorList>
    </citation>
    <scope>NUCLEOTIDE SEQUENCE [LARGE SCALE GENOMIC DNA]</scope>
    <source>
        <strain evidence="16">ATCC 12950</strain>
    </source>
</reference>
<dbReference type="InterPro" id="IPR050980">
    <property type="entry name" value="2C_sensor_his_kinase"/>
</dbReference>
<evidence type="ECO:0000256" key="8">
    <source>
        <dbReference type="ARBA" id="ARBA00022777"/>
    </source>
</evidence>
<dbReference type="GO" id="GO:0000160">
    <property type="term" value="P:phosphorelay signal transduction system"/>
    <property type="evidence" value="ECO:0007669"/>
    <property type="project" value="UniProtKB-KW"/>
</dbReference>
<dbReference type="PROSITE" id="PS50885">
    <property type="entry name" value="HAMP"/>
    <property type="match status" value="1"/>
</dbReference>
<keyword evidence="4" id="KW-0597">Phosphoprotein</keyword>
<keyword evidence="6 13" id="KW-0812">Transmembrane</keyword>
<evidence type="ECO:0000256" key="12">
    <source>
        <dbReference type="SAM" id="MobiDB-lite"/>
    </source>
</evidence>
<keyword evidence="8 15" id="KW-0418">Kinase</keyword>
<dbReference type="Proteomes" id="UP000186096">
    <property type="component" value="Unassembled WGS sequence"/>
</dbReference>
<dbReference type="AlphaFoldDB" id="A0A1N7HJX1"/>
<evidence type="ECO:0000256" key="6">
    <source>
        <dbReference type="ARBA" id="ARBA00022692"/>
    </source>
</evidence>
<evidence type="ECO:0000256" key="1">
    <source>
        <dbReference type="ARBA" id="ARBA00000085"/>
    </source>
</evidence>
<organism evidence="15 16">
    <name type="scientific">Microbispora rosea</name>
    <dbReference type="NCBI Taxonomy" id="58117"/>
    <lineage>
        <taxon>Bacteria</taxon>
        <taxon>Bacillati</taxon>
        <taxon>Actinomycetota</taxon>
        <taxon>Actinomycetes</taxon>
        <taxon>Streptosporangiales</taxon>
        <taxon>Streptosporangiaceae</taxon>
        <taxon>Microbispora</taxon>
    </lineage>
</organism>
<dbReference type="PANTHER" id="PTHR44936:SF9">
    <property type="entry name" value="SENSOR PROTEIN CREC"/>
    <property type="match status" value="1"/>
</dbReference>
<dbReference type="InterPro" id="IPR036890">
    <property type="entry name" value="HATPase_C_sf"/>
</dbReference>
<name>A0A1N7HJX1_9ACTN</name>